<feature type="signal peptide" evidence="2">
    <location>
        <begin position="1"/>
        <end position="29"/>
    </location>
</feature>
<evidence type="ECO:0000256" key="1">
    <source>
        <dbReference type="PIRSR" id="PIRSR002703-1"/>
    </source>
</evidence>
<comment type="caution">
    <text evidence="3">The sequence shown here is derived from an EMBL/GenBank/DDBJ whole genome shotgun (WGS) entry which is preliminary data.</text>
</comment>
<dbReference type="InterPro" id="IPR037176">
    <property type="entry name" value="Osmotin/thaumatin-like_sf"/>
</dbReference>
<feature type="chain" id="PRO_5026199610" description="Thaumatin-like protein" evidence="2">
    <location>
        <begin position="30"/>
        <end position="187"/>
    </location>
</feature>
<accession>A0A6G1FCV9</accession>
<dbReference type="Proteomes" id="UP000479710">
    <property type="component" value="Unassembled WGS sequence"/>
</dbReference>
<dbReference type="OrthoDB" id="647970at2759"/>
<feature type="disulfide bond" evidence="1">
    <location>
        <begin position="80"/>
        <end position="93"/>
    </location>
</feature>
<reference evidence="3 4" key="1">
    <citation type="submission" date="2019-11" db="EMBL/GenBank/DDBJ databases">
        <title>Whole genome sequence of Oryza granulata.</title>
        <authorList>
            <person name="Li W."/>
        </authorList>
    </citation>
    <scope>NUCLEOTIDE SEQUENCE [LARGE SCALE GENOMIC DNA]</scope>
    <source>
        <strain evidence="4">cv. Menghai</strain>
        <tissue evidence="3">Leaf</tissue>
    </source>
</reference>
<dbReference type="PIRSF" id="PIRSF002703">
    <property type="entry name" value="Thaumatin"/>
    <property type="match status" value="1"/>
</dbReference>
<gene>
    <name evidence="3" type="ORF">E2562_028633</name>
</gene>
<feature type="disulfide bond" evidence="1">
    <location>
        <begin position="98"/>
        <end position="104"/>
    </location>
</feature>
<dbReference type="PROSITE" id="PS51367">
    <property type="entry name" value="THAUMATIN_2"/>
    <property type="match status" value="1"/>
</dbReference>
<keyword evidence="1" id="KW-1015">Disulfide bond</keyword>
<dbReference type="InterPro" id="IPR001938">
    <property type="entry name" value="Thaumatin"/>
</dbReference>
<sequence length="187" mass="19089">MASPTTSVITSSMVLLLQLVATFTAGAGAATITIVNNCSFTVCPGALPIGGGEELTQAESWTLNVPPGASGVTVWPRTGCSLSRSGITVFASCESGDCGGRLNCTMPGTPPVTVAEFAVGLPGATDQYGISVANGFNVPMALSCSSGGRTLQCKEINCADGEHRPHEPGKIQTCRGNSDYRVVFCPV</sequence>
<keyword evidence="2" id="KW-0732">Signal</keyword>
<keyword evidence="4" id="KW-1185">Reference proteome</keyword>
<protein>
    <recommendedName>
        <fullName evidence="5">Thaumatin-like protein</fullName>
    </recommendedName>
</protein>
<evidence type="ECO:0000313" key="4">
    <source>
        <dbReference type="Proteomes" id="UP000479710"/>
    </source>
</evidence>
<dbReference type="PANTHER" id="PTHR31048">
    <property type="entry name" value="OS03G0233200 PROTEIN"/>
    <property type="match status" value="1"/>
</dbReference>
<dbReference type="SUPFAM" id="SSF49870">
    <property type="entry name" value="Osmotin, thaumatin-like protein"/>
    <property type="match status" value="1"/>
</dbReference>
<organism evidence="3 4">
    <name type="scientific">Oryza meyeriana var. granulata</name>
    <dbReference type="NCBI Taxonomy" id="110450"/>
    <lineage>
        <taxon>Eukaryota</taxon>
        <taxon>Viridiplantae</taxon>
        <taxon>Streptophyta</taxon>
        <taxon>Embryophyta</taxon>
        <taxon>Tracheophyta</taxon>
        <taxon>Spermatophyta</taxon>
        <taxon>Magnoliopsida</taxon>
        <taxon>Liliopsida</taxon>
        <taxon>Poales</taxon>
        <taxon>Poaceae</taxon>
        <taxon>BOP clade</taxon>
        <taxon>Oryzoideae</taxon>
        <taxon>Oryzeae</taxon>
        <taxon>Oryzinae</taxon>
        <taxon>Oryza</taxon>
        <taxon>Oryza meyeriana</taxon>
    </lineage>
</organism>
<dbReference type="SMART" id="SM00205">
    <property type="entry name" value="THN"/>
    <property type="match status" value="1"/>
</dbReference>
<evidence type="ECO:0008006" key="5">
    <source>
        <dbReference type="Google" id="ProtNLM"/>
    </source>
</evidence>
<evidence type="ECO:0000313" key="3">
    <source>
        <dbReference type="EMBL" id="KAF0934778.1"/>
    </source>
</evidence>
<dbReference type="Gene3D" id="2.60.110.10">
    <property type="entry name" value="Thaumatin"/>
    <property type="match status" value="1"/>
</dbReference>
<dbReference type="Pfam" id="PF00314">
    <property type="entry name" value="Thaumatin"/>
    <property type="match status" value="1"/>
</dbReference>
<dbReference type="AlphaFoldDB" id="A0A6G1FCV9"/>
<name>A0A6G1FCV9_9ORYZ</name>
<dbReference type="EMBL" id="SPHZ02000001">
    <property type="protein sequence ID" value="KAF0934778.1"/>
    <property type="molecule type" value="Genomic_DNA"/>
</dbReference>
<dbReference type="PRINTS" id="PR00347">
    <property type="entry name" value="THAUMATIN"/>
</dbReference>
<proteinExistence type="predicted"/>
<evidence type="ECO:0000256" key="2">
    <source>
        <dbReference type="SAM" id="SignalP"/>
    </source>
</evidence>